<sequence>MRKSKFVVSSLIASSLLMGTATTALNSAEAAEDNEKVDIHLATPAEWQTQHDKLLESRLSGSNLGEGGGIGSINSYQNSYREYVESSINAAENQTAYGDVIVPKEGQDYLNAHGAPVENHQQPRQNIEPLPDTGKDSADTTTMTIVAGLFIAFGTIITLRKHFK</sequence>
<gene>
    <name evidence="4" type="ORF">SPI02_18930</name>
</gene>
<keyword evidence="2" id="KW-1133">Transmembrane helix</keyword>
<keyword evidence="2" id="KW-0472">Membrane</keyword>
<keyword evidence="5" id="KW-1185">Reference proteome</keyword>
<comment type="caution">
    <text evidence="4">The sequence shown here is derived from an EMBL/GenBank/DDBJ whole genome shotgun (WGS) entry which is preliminary data.</text>
</comment>
<organism evidence="4 5">
    <name type="scientific">Staphylococcus piscifermentans</name>
    <dbReference type="NCBI Taxonomy" id="70258"/>
    <lineage>
        <taxon>Bacteria</taxon>
        <taxon>Bacillati</taxon>
        <taxon>Bacillota</taxon>
        <taxon>Bacilli</taxon>
        <taxon>Bacillales</taxon>
        <taxon>Staphylococcaceae</taxon>
        <taxon>Staphylococcus</taxon>
    </lineage>
</organism>
<keyword evidence="2" id="KW-0812">Transmembrane</keyword>
<evidence type="ECO:0000256" key="2">
    <source>
        <dbReference type="SAM" id="Phobius"/>
    </source>
</evidence>
<accession>A0A239TCI7</accession>
<evidence type="ECO:0000256" key="3">
    <source>
        <dbReference type="SAM" id="SignalP"/>
    </source>
</evidence>
<feature type="chain" id="PRO_5039583323" description="LPXTG cell wall anchor domain-containing protein" evidence="3">
    <location>
        <begin position="24"/>
        <end position="164"/>
    </location>
</feature>
<evidence type="ECO:0000313" key="4">
    <source>
        <dbReference type="EMBL" id="GEP85308.1"/>
    </source>
</evidence>
<dbReference type="RefSeq" id="WP_095102370.1">
    <property type="nucleotide sequence ID" value="NZ_BKAR01000026.1"/>
</dbReference>
<dbReference type="EMBL" id="BKAR01000026">
    <property type="protein sequence ID" value="GEP85308.1"/>
    <property type="molecule type" value="Genomic_DNA"/>
</dbReference>
<protein>
    <recommendedName>
        <fullName evidence="6">LPXTG cell wall anchor domain-containing protein</fullName>
    </recommendedName>
</protein>
<feature type="transmembrane region" description="Helical" evidence="2">
    <location>
        <begin position="140"/>
        <end position="159"/>
    </location>
</feature>
<dbReference type="AlphaFoldDB" id="A0A239TCI7"/>
<feature type="signal peptide" evidence="3">
    <location>
        <begin position="1"/>
        <end position="23"/>
    </location>
</feature>
<evidence type="ECO:0008006" key="6">
    <source>
        <dbReference type="Google" id="ProtNLM"/>
    </source>
</evidence>
<dbReference type="Proteomes" id="UP000321736">
    <property type="component" value="Unassembled WGS sequence"/>
</dbReference>
<reference evidence="4 5" key="1">
    <citation type="submission" date="2019-07" db="EMBL/GenBank/DDBJ databases">
        <title>Whole genome shotgun sequence of Staphylococcus piscifermentans NBRC 109625.</title>
        <authorList>
            <person name="Hosoyama A."/>
            <person name="Uohara A."/>
            <person name="Ohji S."/>
            <person name="Ichikawa N."/>
        </authorList>
    </citation>
    <scope>NUCLEOTIDE SEQUENCE [LARGE SCALE GENOMIC DNA]</scope>
    <source>
        <strain evidence="4 5">NBRC 109625</strain>
    </source>
</reference>
<name>A0A239TCI7_9STAP</name>
<proteinExistence type="predicted"/>
<evidence type="ECO:0000313" key="5">
    <source>
        <dbReference type="Proteomes" id="UP000321736"/>
    </source>
</evidence>
<keyword evidence="3" id="KW-0732">Signal</keyword>
<evidence type="ECO:0000256" key="1">
    <source>
        <dbReference type="SAM" id="MobiDB-lite"/>
    </source>
</evidence>
<dbReference type="OrthoDB" id="2411204at2"/>
<feature type="region of interest" description="Disordered" evidence="1">
    <location>
        <begin position="114"/>
        <end position="138"/>
    </location>
</feature>